<dbReference type="EMBL" id="CAJVPM010010080">
    <property type="protein sequence ID" value="CAG8569946.1"/>
    <property type="molecule type" value="Genomic_DNA"/>
</dbReference>
<dbReference type="Proteomes" id="UP000789860">
    <property type="component" value="Unassembled WGS sequence"/>
</dbReference>
<proteinExistence type="predicted"/>
<evidence type="ECO:0000313" key="1">
    <source>
        <dbReference type="EMBL" id="CAG8569946.1"/>
    </source>
</evidence>
<organism evidence="1 2">
    <name type="scientific">Scutellospora calospora</name>
    <dbReference type="NCBI Taxonomy" id="85575"/>
    <lineage>
        <taxon>Eukaryota</taxon>
        <taxon>Fungi</taxon>
        <taxon>Fungi incertae sedis</taxon>
        <taxon>Mucoromycota</taxon>
        <taxon>Glomeromycotina</taxon>
        <taxon>Glomeromycetes</taxon>
        <taxon>Diversisporales</taxon>
        <taxon>Gigasporaceae</taxon>
        <taxon>Scutellospora</taxon>
    </lineage>
</organism>
<name>A0ACA9M698_9GLOM</name>
<feature type="non-terminal residue" evidence="1">
    <location>
        <position position="1"/>
    </location>
</feature>
<keyword evidence="2" id="KW-1185">Reference proteome</keyword>
<sequence>LSEPKTHKKVICICKKYKGQKNCYDPQTRDTYIKIYGSYEFIADIQLLTIDTSISSQIESSSTKISSPSLIDLNSQQESDIQFLDLNISDQDEEVISEINEPESNNEKEKFIMNYSALDIDISNDNRFKSIKNLDRNFS</sequence>
<gene>
    <name evidence="1" type="ORF">SCALOS_LOCUS5815</name>
</gene>
<protein>
    <submittedName>
        <fullName evidence="1">7438_t:CDS:1</fullName>
    </submittedName>
</protein>
<evidence type="ECO:0000313" key="2">
    <source>
        <dbReference type="Proteomes" id="UP000789860"/>
    </source>
</evidence>
<reference evidence="1" key="1">
    <citation type="submission" date="2021-06" db="EMBL/GenBank/DDBJ databases">
        <authorList>
            <person name="Kallberg Y."/>
            <person name="Tangrot J."/>
            <person name="Rosling A."/>
        </authorList>
    </citation>
    <scope>NUCLEOTIDE SEQUENCE</scope>
    <source>
        <strain evidence="1">AU212A</strain>
    </source>
</reference>
<comment type="caution">
    <text evidence="1">The sequence shown here is derived from an EMBL/GenBank/DDBJ whole genome shotgun (WGS) entry which is preliminary data.</text>
</comment>
<accession>A0ACA9M698</accession>